<dbReference type="PANTHER" id="PTHR48108">
    <property type="entry name" value="CBS DOMAIN-CONTAINING PROTEIN CBSX2, CHLOROPLASTIC"/>
    <property type="match status" value="1"/>
</dbReference>
<gene>
    <name evidence="4" type="ORF">SAMN05216464_102189</name>
</gene>
<dbReference type="InterPro" id="IPR000644">
    <property type="entry name" value="CBS_dom"/>
</dbReference>
<evidence type="ECO:0000256" key="1">
    <source>
        <dbReference type="ARBA" id="ARBA00022737"/>
    </source>
</evidence>
<protein>
    <submittedName>
        <fullName evidence="4">CBS domain-containing protein</fullName>
    </submittedName>
</protein>
<organism evidence="4 5">
    <name type="scientific">Mucilaginibacter pineti</name>
    <dbReference type="NCBI Taxonomy" id="1391627"/>
    <lineage>
        <taxon>Bacteria</taxon>
        <taxon>Pseudomonadati</taxon>
        <taxon>Bacteroidota</taxon>
        <taxon>Sphingobacteriia</taxon>
        <taxon>Sphingobacteriales</taxon>
        <taxon>Sphingobacteriaceae</taxon>
        <taxon>Mucilaginibacter</taxon>
    </lineage>
</organism>
<dbReference type="InterPro" id="IPR046342">
    <property type="entry name" value="CBS_dom_sf"/>
</dbReference>
<keyword evidence="1" id="KW-0677">Repeat</keyword>
<feature type="domain" description="CBS" evidence="3">
    <location>
        <begin position="7"/>
        <end position="62"/>
    </location>
</feature>
<dbReference type="SMART" id="SM00116">
    <property type="entry name" value="CBS"/>
    <property type="match status" value="2"/>
</dbReference>
<proteinExistence type="predicted"/>
<feature type="domain" description="CBS" evidence="3">
    <location>
        <begin position="67"/>
        <end position="123"/>
    </location>
</feature>
<dbReference type="Pfam" id="PF00571">
    <property type="entry name" value="CBS"/>
    <property type="match status" value="2"/>
</dbReference>
<dbReference type="PANTHER" id="PTHR48108:SF2">
    <property type="entry name" value="ACETOIN UTILIZATION PROTEIN ACUB"/>
    <property type="match status" value="1"/>
</dbReference>
<keyword evidence="5" id="KW-1185">Reference proteome</keyword>
<dbReference type="Proteomes" id="UP000199072">
    <property type="component" value="Unassembled WGS sequence"/>
</dbReference>
<sequence length="220" mass="25004">MVAIELIADAIPPVHTSDPIQKVYDRMVEFRVRHLPIVNEDQFLGLIADDDMATESDLQTQVGALALSLVNPYVREDQHVYDVIRLFYERKLTVVPVLDAKQNYLGLITINDITEYFAKITSVAQPGGIIVLEINNKNNSLAHMAQIVESDNAQILSSYVQTFPDSTRMEVTLKVNKQDISTIIATFLRYEYDIKATFNNTDNNDNAKDRYDSLMNYLNL</sequence>
<reference evidence="4 5" key="1">
    <citation type="submission" date="2016-10" db="EMBL/GenBank/DDBJ databases">
        <authorList>
            <person name="de Groot N.N."/>
        </authorList>
    </citation>
    <scope>NUCLEOTIDE SEQUENCE [LARGE SCALE GENOMIC DNA]</scope>
    <source>
        <strain evidence="4 5">47C3B</strain>
    </source>
</reference>
<dbReference type="Gene3D" id="3.10.580.10">
    <property type="entry name" value="CBS-domain"/>
    <property type="match status" value="2"/>
</dbReference>
<dbReference type="EMBL" id="FNAI01000002">
    <property type="protein sequence ID" value="SDD65430.1"/>
    <property type="molecule type" value="Genomic_DNA"/>
</dbReference>
<dbReference type="AlphaFoldDB" id="A0A1G6WHJ3"/>
<accession>A0A1G6WHJ3</accession>
<dbReference type="SUPFAM" id="SSF54631">
    <property type="entry name" value="CBS-domain pair"/>
    <property type="match status" value="1"/>
</dbReference>
<name>A0A1G6WHJ3_9SPHI</name>
<dbReference type="CDD" id="cd17783">
    <property type="entry name" value="CBS_pair_bac"/>
    <property type="match status" value="1"/>
</dbReference>
<dbReference type="InterPro" id="IPR051462">
    <property type="entry name" value="CBS_domain-containing"/>
</dbReference>
<dbReference type="PROSITE" id="PS51371">
    <property type="entry name" value="CBS"/>
    <property type="match status" value="2"/>
</dbReference>
<evidence type="ECO:0000313" key="4">
    <source>
        <dbReference type="EMBL" id="SDD65430.1"/>
    </source>
</evidence>
<dbReference type="RefSeq" id="WP_091145692.1">
    <property type="nucleotide sequence ID" value="NZ_FNAI01000002.1"/>
</dbReference>
<keyword evidence="2" id="KW-0129">CBS domain</keyword>
<evidence type="ECO:0000259" key="3">
    <source>
        <dbReference type="PROSITE" id="PS51371"/>
    </source>
</evidence>
<dbReference type="OrthoDB" id="1523762at2"/>
<dbReference type="STRING" id="1391627.SAMN05216464_102189"/>
<evidence type="ECO:0000256" key="2">
    <source>
        <dbReference type="PROSITE-ProRule" id="PRU00703"/>
    </source>
</evidence>
<evidence type="ECO:0000313" key="5">
    <source>
        <dbReference type="Proteomes" id="UP000199072"/>
    </source>
</evidence>